<dbReference type="FunFam" id="3.30.160.60:FF:000624">
    <property type="entry name" value="zinc finger protein 697"/>
    <property type="match status" value="1"/>
</dbReference>
<dbReference type="OrthoDB" id="2158658at2759"/>
<keyword evidence="1" id="KW-0479">Metal-binding</keyword>
<dbReference type="PROSITE" id="PS50157">
    <property type="entry name" value="ZINC_FINGER_C2H2_2"/>
    <property type="match status" value="8"/>
</dbReference>
<dbReference type="EMBL" id="KQ241598">
    <property type="protein sequence ID" value="KNC87807.1"/>
    <property type="molecule type" value="Genomic_DNA"/>
</dbReference>
<evidence type="ECO:0000313" key="7">
    <source>
        <dbReference type="EMBL" id="KNC87807.1"/>
    </source>
</evidence>
<sequence length="621" mass="70480">MPVRVKPPVLDCAWGECTEHFDSSADLVAHVNTTHKLAKVCIWRECDKTHTWLNNVALRRHIRGHTGEKPYGCKWVGCSVSFSRLDALKSHELVHTQVRNYKCTHDTCTSVFGTSSALSVHLRTHTGERPYVCDVCKTAFRQSGHLEKHMQSVHGTDRPFICETCRVSFKTNNNLSSHRQSVHENNRSFICTWTPPDDPDAEPCGLSFNQPGGLKKHMCVHTSDRPHACNYVSKDGPCMATYGRKDSLTAHMRLHTGDGLKFCMWVPTGSTDVDPCGRVFTTSSKLTRHMYMHTDYRPFTCGWVLDDGICTAAFKDKDALGRHRHYHELAYTCPSCDAACVSQETLDTHVRQFHPDGHCPCGRPAPKESLCSVHLPTFRYRLKQTTVNQGLNRIFTLLNQQCVFRWEVEYGDFRVDSEYTMAHTIILETDEFQHGSEHDEDWLYRTRAVGSATPQDQDQASVFIRFNPDYCNEMRTKTLGERLRMLHATVLWLNTLTLDTSVLYCVFLNFNVTKSGKIVRASQLGTQDGVEVMTLADHQTSVFCASEDTDIVILVPPSLESTPEPVTGFDDSVTDDLATGRLYDLGDMSIPISKRRLKSIEYRQKIVFEPVRTLNDYFSIC</sequence>
<keyword evidence="2" id="KW-0677">Repeat</keyword>
<name>A0A0L0GFK2_9EUKA</name>
<organism evidence="7 8">
    <name type="scientific">Sphaeroforma arctica JP610</name>
    <dbReference type="NCBI Taxonomy" id="667725"/>
    <lineage>
        <taxon>Eukaryota</taxon>
        <taxon>Ichthyosporea</taxon>
        <taxon>Ichthyophonida</taxon>
        <taxon>Sphaeroforma</taxon>
    </lineage>
</organism>
<dbReference type="GO" id="GO:0008270">
    <property type="term" value="F:zinc ion binding"/>
    <property type="evidence" value="ECO:0007669"/>
    <property type="project" value="UniProtKB-KW"/>
</dbReference>
<dbReference type="PANTHER" id="PTHR19818:SF139">
    <property type="entry name" value="PAIR-RULE PROTEIN ODD-PAIRED"/>
    <property type="match status" value="1"/>
</dbReference>
<reference evidence="7 8" key="1">
    <citation type="submission" date="2011-02" db="EMBL/GenBank/DDBJ databases">
        <title>The Genome Sequence of Sphaeroforma arctica JP610.</title>
        <authorList>
            <consortium name="The Broad Institute Genome Sequencing Platform"/>
            <person name="Russ C."/>
            <person name="Cuomo C."/>
            <person name="Young S.K."/>
            <person name="Zeng Q."/>
            <person name="Gargeya S."/>
            <person name="Alvarado L."/>
            <person name="Berlin A."/>
            <person name="Chapman S.B."/>
            <person name="Chen Z."/>
            <person name="Freedman E."/>
            <person name="Gellesch M."/>
            <person name="Goldberg J."/>
            <person name="Griggs A."/>
            <person name="Gujja S."/>
            <person name="Heilman E."/>
            <person name="Heiman D."/>
            <person name="Howarth C."/>
            <person name="Mehta T."/>
            <person name="Neiman D."/>
            <person name="Pearson M."/>
            <person name="Roberts A."/>
            <person name="Saif S."/>
            <person name="Shea T."/>
            <person name="Shenoy N."/>
            <person name="Sisk P."/>
            <person name="Stolte C."/>
            <person name="Sykes S."/>
            <person name="White J."/>
            <person name="Yandava C."/>
            <person name="Burger G."/>
            <person name="Gray M.W."/>
            <person name="Holland P.W.H."/>
            <person name="King N."/>
            <person name="Lang F.B.F."/>
            <person name="Roger A.J."/>
            <person name="Ruiz-Trillo I."/>
            <person name="Haas B."/>
            <person name="Nusbaum C."/>
            <person name="Birren B."/>
        </authorList>
    </citation>
    <scope>NUCLEOTIDE SEQUENCE [LARGE SCALE GENOMIC DNA]</scope>
    <source>
        <strain evidence="7 8">JP610</strain>
    </source>
</reference>
<feature type="domain" description="C2H2-type" evidence="6">
    <location>
        <begin position="160"/>
        <end position="188"/>
    </location>
</feature>
<dbReference type="GO" id="GO:0000978">
    <property type="term" value="F:RNA polymerase II cis-regulatory region sequence-specific DNA binding"/>
    <property type="evidence" value="ECO:0007669"/>
    <property type="project" value="TreeGrafter"/>
</dbReference>
<dbReference type="GeneID" id="25900568"/>
<proteinExistence type="predicted"/>
<evidence type="ECO:0000313" key="8">
    <source>
        <dbReference type="Proteomes" id="UP000054560"/>
    </source>
</evidence>
<feature type="domain" description="C2H2-type" evidence="6">
    <location>
        <begin position="131"/>
        <end position="159"/>
    </location>
</feature>
<gene>
    <name evidence="7" type="ORF">SARC_00064</name>
</gene>
<feature type="domain" description="C2H2-type" evidence="6">
    <location>
        <begin position="101"/>
        <end position="130"/>
    </location>
</feature>
<dbReference type="AlphaFoldDB" id="A0A0L0GFK2"/>
<protein>
    <recommendedName>
        <fullName evidence="6">C2H2-type domain-containing protein</fullName>
    </recommendedName>
</protein>
<feature type="domain" description="C2H2-type" evidence="6">
    <location>
        <begin position="71"/>
        <end position="100"/>
    </location>
</feature>
<dbReference type="GO" id="GO:0000981">
    <property type="term" value="F:DNA-binding transcription factor activity, RNA polymerase II-specific"/>
    <property type="evidence" value="ECO:0007669"/>
    <property type="project" value="TreeGrafter"/>
</dbReference>
<evidence type="ECO:0000259" key="6">
    <source>
        <dbReference type="PROSITE" id="PS50157"/>
    </source>
</evidence>
<evidence type="ECO:0000256" key="2">
    <source>
        <dbReference type="ARBA" id="ARBA00022737"/>
    </source>
</evidence>
<feature type="domain" description="C2H2-type" evidence="6">
    <location>
        <begin position="10"/>
        <end position="40"/>
    </location>
</feature>
<dbReference type="PANTHER" id="PTHR19818">
    <property type="entry name" value="ZINC FINGER PROTEIN ZIC AND GLI"/>
    <property type="match status" value="1"/>
</dbReference>
<evidence type="ECO:0000256" key="3">
    <source>
        <dbReference type="ARBA" id="ARBA00022771"/>
    </source>
</evidence>
<keyword evidence="8" id="KW-1185">Reference proteome</keyword>
<dbReference type="Proteomes" id="UP000054560">
    <property type="component" value="Unassembled WGS sequence"/>
</dbReference>
<dbReference type="Pfam" id="PF00096">
    <property type="entry name" value="zf-C2H2"/>
    <property type="match status" value="2"/>
</dbReference>
<evidence type="ECO:0000256" key="4">
    <source>
        <dbReference type="ARBA" id="ARBA00022833"/>
    </source>
</evidence>
<dbReference type="SUPFAM" id="SSF57667">
    <property type="entry name" value="beta-beta-alpha zinc fingers"/>
    <property type="match status" value="6"/>
</dbReference>
<dbReference type="RefSeq" id="XP_014161709.1">
    <property type="nucleotide sequence ID" value="XM_014306234.1"/>
</dbReference>
<feature type="domain" description="C2H2-type" evidence="6">
    <location>
        <begin position="189"/>
        <end position="226"/>
    </location>
</feature>
<evidence type="ECO:0000256" key="1">
    <source>
        <dbReference type="ARBA" id="ARBA00022723"/>
    </source>
</evidence>
<dbReference type="GO" id="GO:0005634">
    <property type="term" value="C:nucleus"/>
    <property type="evidence" value="ECO:0007669"/>
    <property type="project" value="UniProtKB-ARBA"/>
</dbReference>
<dbReference type="Pfam" id="PF12874">
    <property type="entry name" value="zf-met"/>
    <property type="match status" value="1"/>
</dbReference>
<keyword evidence="3 5" id="KW-0863">Zinc-finger</keyword>
<feature type="domain" description="C2H2-type" evidence="6">
    <location>
        <begin position="227"/>
        <end position="260"/>
    </location>
</feature>
<dbReference type="InterPro" id="IPR013087">
    <property type="entry name" value="Znf_C2H2_type"/>
</dbReference>
<dbReference type="PROSITE" id="PS00028">
    <property type="entry name" value="ZINC_FINGER_C2H2_1"/>
    <property type="match status" value="6"/>
</dbReference>
<keyword evidence="4" id="KW-0862">Zinc</keyword>
<feature type="domain" description="C2H2-type" evidence="6">
    <location>
        <begin position="271"/>
        <end position="298"/>
    </location>
</feature>
<dbReference type="SMART" id="SM00355">
    <property type="entry name" value="ZnF_C2H2"/>
    <property type="match status" value="11"/>
</dbReference>
<dbReference type="InterPro" id="IPR036236">
    <property type="entry name" value="Znf_C2H2_sf"/>
</dbReference>
<dbReference type="FunFam" id="3.30.160.60:FF:000072">
    <property type="entry name" value="zinc finger protein 143 isoform X1"/>
    <property type="match status" value="1"/>
</dbReference>
<accession>A0A0L0GFK2</accession>
<evidence type="ECO:0000256" key="5">
    <source>
        <dbReference type="PROSITE-ProRule" id="PRU00042"/>
    </source>
</evidence>
<dbReference type="InterPro" id="IPR050329">
    <property type="entry name" value="GLI_C2H2-zinc-finger"/>
</dbReference>
<dbReference type="STRING" id="667725.A0A0L0GFK2"/>
<dbReference type="GO" id="GO:0045944">
    <property type="term" value="P:positive regulation of transcription by RNA polymerase II"/>
    <property type="evidence" value="ECO:0007669"/>
    <property type="project" value="UniProtKB-ARBA"/>
</dbReference>
<dbReference type="Gene3D" id="3.30.160.60">
    <property type="entry name" value="Classic Zinc Finger"/>
    <property type="match status" value="9"/>
</dbReference>
<dbReference type="eggNOG" id="KOG1721">
    <property type="taxonomic scope" value="Eukaryota"/>
</dbReference>